<comment type="caution">
    <text evidence="3">The sequence shown here is derived from an EMBL/GenBank/DDBJ whole genome shotgun (WGS) entry which is preliminary data.</text>
</comment>
<gene>
    <name evidence="3" type="ORF">ETQ85_03560</name>
</gene>
<dbReference type="InterPro" id="IPR016047">
    <property type="entry name" value="M23ase_b-sheet_dom"/>
</dbReference>
<evidence type="ECO:0000259" key="2">
    <source>
        <dbReference type="Pfam" id="PF18421"/>
    </source>
</evidence>
<accession>A0A6C2D6C7</accession>
<dbReference type="Pfam" id="PF18421">
    <property type="entry name" value="Peptidase_M23_N"/>
    <property type="match status" value="1"/>
</dbReference>
<dbReference type="CDD" id="cd12797">
    <property type="entry name" value="M23_peptidase"/>
    <property type="match status" value="1"/>
</dbReference>
<evidence type="ECO:0000259" key="1">
    <source>
        <dbReference type="Pfam" id="PF01551"/>
    </source>
</evidence>
<dbReference type="InterPro" id="IPR040487">
    <property type="entry name" value="Peptidase_M23_N"/>
</dbReference>
<dbReference type="SUPFAM" id="SSF51261">
    <property type="entry name" value="Duplicated hybrid motif"/>
    <property type="match status" value="1"/>
</dbReference>
<protein>
    <submittedName>
        <fullName evidence="3">M23 family metallopeptidase</fullName>
    </submittedName>
</protein>
<dbReference type="Gene3D" id="2.60.40.1590">
    <property type="entry name" value="Peptidoglycan hydrolase domains"/>
    <property type="match status" value="1"/>
</dbReference>
<dbReference type="FunFam" id="2.70.70.10:FF:000019">
    <property type="entry name" value="M23 family peptidase"/>
    <property type="match status" value="1"/>
</dbReference>
<evidence type="ECO:0000313" key="4">
    <source>
        <dbReference type="Proteomes" id="UP000389128"/>
    </source>
</evidence>
<feature type="domain" description="Peptidase family M23 N-terminal" evidence="2">
    <location>
        <begin position="37"/>
        <end position="108"/>
    </location>
</feature>
<organism evidence="3 4">
    <name type="scientific">Zoogloea oleivorans</name>
    <dbReference type="NCBI Taxonomy" id="1552750"/>
    <lineage>
        <taxon>Bacteria</taxon>
        <taxon>Pseudomonadati</taxon>
        <taxon>Pseudomonadota</taxon>
        <taxon>Betaproteobacteria</taxon>
        <taxon>Rhodocyclales</taxon>
        <taxon>Zoogloeaceae</taxon>
        <taxon>Zoogloea</taxon>
    </lineage>
</organism>
<dbReference type="OrthoDB" id="9815245at2"/>
<dbReference type="Pfam" id="PF01551">
    <property type="entry name" value="Peptidase_M23"/>
    <property type="match status" value="1"/>
</dbReference>
<dbReference type="Gene3D" id="2.70.70.10">
    <property type="entry name" value="Glucose Permease (Domain IIA)"/>
    <property type="match status" value="1"/>
</dbReference>
<proteinExistence type="predicted"/>
<dbReference type="GO" id="GO:0004222">
    <property type="term" value="F:metalloendopeptidase activity"/>
    <property type="evidence" value="ECO:0007669"/>
    <property type="project" value="TreeGrafter"/>
</dbReference>
<reference evidence="3 4" key="1">
    <citation type="submission" date="2019-01" db="EMBL/GenBank/DDBJ databases">
        <title>Zoogloea oleivorans genome sequencing and assembly.</title>
        <authorList>
            <person name="Tancsics A."/>
            <person name="Farkas M."/>
            <person name="Kriszt B."/>
            <person name="Maroti G."/>
            <person name="Horvath B."/>
        </authorList>
    </citation>
    <scope>NUCLEOTIDE SEQUENCE [LARGE SCALE GENOMIC DNA]</scope>
    <source>
        <strain evidence="3 4">Buc</strain>
    </source>
</reference>
<dbReference type="PANTHER" id="PTHR21666:SF285">
    <property type="entry name" value="M23 FAMILY METALLOPEPTIDASE"/>
    <property type="match status" value="1"/>
</dbReference>
<evidence type="ECO:0000313" key="3">
    <source>
        <dbReference type="EMBL" id="TYC61145.1"/>
    </source>
</evidence>
<name>A0A6C2D6C7_9RHOO</name>
<feature type="domain" description="M23ase beta-sheet core" evidence="1">
    <location>
        <begin position="182"/>
        <end position="276"/>
    </location>
</feature>
<dbReference type="EMBL" id="SDKK01000003">
    <property type="protein sequence ID" value="TYC61145.1"/>
    <property type="molecule type" value="Genomic_DNA"/>
</dbReference>
<dbReference type="Proteomes" id="UP000389128">
    <property type="component" value="Unassembled WGS sequence"/>
</dbReference>
<keyword evidence="4" id="KW-1185">Reference proteome</keyword>
<dbReference type="InterPro" id="IPR011055">
    <property type="entry name" value="Dup_hybrid_motif"/>
</dbReference>
<dbReference type="AlphaFoldDB" id="A0A6C2D6C7"/>
<dbReference type="InterPro" id="IPR050570">
    <property type="entry name" value="Cell_wall_metabolism_enzyme"/>
</dbReference>
<sequence length="290" mass="30998">MCDIVPLRANLVHPSVYSFLFLTLATPIAHAQLRPESVPGGVAEIAVAAAGAPRPEVRYGGKPVLLQQRKNGWYALVGLPLDTPVGEQQLDIGPDGHRQPLPFPVSAKAYPIQKLSIKNPKMVNPDEQDLTRINAERERQIAIRSLFRDVPVARTDLSLPASGRLSSRFGLRRVFNGEPRAPHTGLDVAVPAGTPIRAPADGVVSEVGDFYFNGKTVFVDHGQGFVSMVCHLSQASVEVGQPVRRGEALGQSGSSGRATGPHLHWSVYLNGAAVDPALFIGPQPAPSSAR</sequence>
<dbReference type="PANTHER" id="PTHR21666">
    <property type="entry name" value="PEPTIDASE-RELATED"/>
    <property type="match status" value="1"/>
</dbReference>